<keyword evidence="9 11" id="KW-0482">Metalloprotease</keyword>
<comment type="similarity">
    <text evidence="11">Belongs to the peptidase M48 family.</text>
</comment>
<feature type="domain" description="Peptidase M48" evidence="13">
    <location>
        <begin position="121"/>
        <end position="347"/>
    </location>
</feature>
<dbReference type="PANTHER" id="PTHR43221">
    <property type="entry name" value="PROTEASE HTPX"/>
    <property type="match status" value="1"/>
</dbReference>
<feature type="transmembrane region" description="Helical" evidence="12">
    <location>
        <begin position="196"/>
        <end position="216"/>
    </location>
</feature>
<evidence type="ECO:0000256" key="4">
    <source>
        <dbReference type="ARBA" id="ARBA00022692"/>
    </source>
</evidence>
<keyword evidence="8 12" id="KW-1133">Transmembrane helix</keyword>
<keyword evidence="5" id="KW-0479">Metal-binding</keyword>
<keyword evidence="15" id="KW-1185">Reference proteome</keyword>
<evidence type="ECO:0000313" key="15">
    <source>
        <dbReference type="Proteomes" id="UP000636949"/>
    </source>
</evidence>
<comment type="caution">
    <text evidence="14">The sequence shown here is derived from an EMBL/GenBank/DDBJ whole genome shotgun (WGS) entry which is preliminary data.</text>
</comment>
<protein>
    <submittedName>
        <fullName evidence="14">Zinc metalloprotease HtpX</fullName>
    </submittedName>
</protein>
<reference evidence="14" key="2">
    <citation type="submission" date="2020-09" db="EMBL/GenBank/DDBJ databases">
        <authorList>
            <person name="Sun Q."/>
            <person name="Zhou Y."/>
        </authorList>
    </citation>
    <scope>NUCLEOTIDE SEQUENCE</scope>
    <source>
        <strain evidence="14">CGMCC 1.15758</strain>
    </source>
</reference>
<reference evidence="14" key="1">
    <citation type="journal article" date="2014" name="Int. J. Syst. Evol. Microbiol.">
        <title>Complete genome sequence of Corynebacterium casei LMG S-19264T (=DSM 44701T), isolated from a smear-ripened cheese.</title>
        <authorList>
            <consortium name="US DOE Joint Genome Institute (JGI-PGF)"/>
            <person name="Walter F."/>
            <person name="Albersmeier A."/>
            <person name="Kalinowski J."/>
            <person name="Ruckert C."/>
        </authorList>
    </citation>
    <scope>NUCLEOTIDE SEQUENCE</scope>
    <source>
        <strain evidence="14">CGMCC 1.15758</strain>
    </source>
</reference>
<feature type="transmembrane region" description="Helical" evidence="12">
    <location>
        <begin position="77"/>
        <end position="97"/>
    </location>
</feature>
<keyword evidence="7 11" id="KW-0862">Zinc</keyword>
<organism evidence="14 15">
    <name type="scientific">Cysteiniphilum litorale</name>
    <dbReference type="NCBI Taxonomy" id="2056700"/>
    <lineage>
        <taxon>Bacteria</taxon>
        <taxon>Pseudomonadati</taxon>
        <taxon>Pseudomonadota</taxon>
        <taxon>Gammaproteobacteria</taxon>
        <taxon>Thiotrichales</taxon>
        <taxon>Fastidiosibacteraceae</taxon>
        <taxon>Cysteiniphilum</taxon>
    </lineage>
</organism>
<keyword evidence="2" id="KW-1003">Cell membrane</keyword>
<dbReference type="NCBIfam" id="NF002775">
    <property type="entry name" value="PRK02870.1"/>
    <property type="match status" value="1"/>
</dbReference>
<evidence type="ECO:0000256" key="12">
    <source>
        <dbReference type="SAM" id="Phobius"/>
    </source>
</evidence>
<evidence type="ECO:0000256" key="7">
    <source>
        <dbReference type="ARBA" id="ARBA00022833"/>
    </source>
</evidence>
<feature type="transmembrane region" description="Helical" evidence="12">
    <location>
        <begin position="22"/>
        <end position="44"/>
    </location>
</feature>
<dbReference type="InterPro" id="IPR050083">
    <property type="entry name" value="HtpX_protease"/>
</dbReference>
<evidence type="ECO:0000256" key="6">
    <source>
        <dbReference type="ARBA" id="ARBA00022801"/>
    </source>
</evidence>
<keyword evidence="6 11" id="KW-0378">Hydrolase</keyword>
<dbReference type="Gene3D" id="3.30.2010.10">
    <property type="entry name" value="Metalloproteases ('zincins'), catalytic domain"/>
    <property type="match status" value="1"/>
</dbReference>
<feature type="transmembrane region" description="Helical" evidence="12">
    <location>
        <begin position="236"/>
        <end position="261"/>
    </location>
</feature>
<dbReference type="Pfam" id="PF01435">
    <property type="entry name" value="Peptidase_M48"/>
    <property type="match status" value="1"/>
</dbReference>
<evidence type="ECO:0000259" key="13">
    <source>
        <dbReference type="Pfam" id="PF01435"/>
    </source>
</evidence>
<evidence type="ECO:0000256" key="8">
    <source>
        <dbReference type="ARBA" id="ARBA00022989"/>
    </source>
</evidence>
<evidence type="ECO:0000313" key="14">
    <source>
        <dbReference type="EMBL" id="GGG00735.1"/>
    </source>
</evidence>
<dbReference type="InterPro" id="IPR001915">
    <property type="entry name" value="Peptidase_M48"/>
</dbReference>
<dbReference type="AlphaFoldDB" id="A0A8J2Z514"/>
<dbReference type="Proteomes" id="UP000636949">
    <property type="component" value="Unassembled WGS sequence"/>
</dbReference>
<keyword evidence="4 12" id="KW-0812">Transmembrane</keyword>
<gene>
    <name evidence="14" type="primary">htpX</name>
    <name evidence="14" type="ORF">GCM10010995_17630</name>
</gene>
<dbReference type="GO" id="GO:0004222">
    <property type="term" value="F:metalloendopeptidase activity"/>
    <property type="evidence" value="ECO:0007669"/>
    <property type="project" value="InterPro"/>
</dbReference>
<dbReference type="EMBL" id="BMJS01000020">
    <property type="protein sequence ID" value="GGG00735.1"/>
    <property type="molecule type" value="Genomic_DNA"/>
</dbReference>
<dbReference type="GO" id="GO:0046872">
    <property type="term" value="F:metal ion binding"/>
    <property type="evidence" value="ECO:0007669"/>
    <property type="project" value="UniProtKB-KW"/>
</dbReference>
<comment type="subcellular location">
    <subcellularLocation>
        <location evidence="1">Cell membrane</location>
        <topology evidence="1">Multi-pass membrane protein</topology>
    </subcellularLocation>
</comment>
<evidence type="ECO:0000256" key="2">
    <source>
        <dbReference type="ARBA" id="ARBA00022475"/>
    </source>
</evidence>
<keyword evidence="10 12" id="KW-0472">Membrane</keyword>
<comment type="cofactor">
    <cofactor evidence="11">
        <name>Zn(2+)</name>
        <dbReference type="ChEBI" id="CHEBI:29105"/>
    </cofactor>
    <text evidence="11">Binds 1 zinc ion per subunit.</text>
</comment>
<evidence type="ECO:0000256" key="9">
    <source>
        <dbReference type="ARBA" id="ARBA00023049"/>
    </source>
</evidence>
<accession>A0A8J2Z514</accession>
<name>A0A8J2Z514_9GAMM</name>
<dbReference type="CDD" id="cd07340">
    <property type="entry name" value="M48B_Htpx_like"/>
    <property type="match status" value="1"/>
</dbReference>
<sequence>MAAIDINGVDWREVVKKNTRKSYIVIALFLIIFFALGFLIDLVWRYGQYGGMVTYAGYRLSFADIAYLVATLKLTPWATIISTVIAFIWLVATFSYYDKIMLAGTQYREITANDPDPLCQRIYNVTEEMKIAANMPYMPKVYLIEADYMNAFASGFSEKSSMVAVTRALANRLNRDELQAVMAHELTHIRNQDIKLNLFTVVLSNMLMFMIEFLFYSTLFGSNRNRRDNNNGGNAMAIIFMVIMLLRFILPIITSMMVLFLSRTREYMADAGAVELMRDNKPMANALIKISQNHNEPQTAQSYAHNSNERMRRASYLYDPASSKFAAGGMDDMFSTHPSLKKRLASIGANLR</sequence>
<dbReference type="GO" id="GO:0005886">
    <property type="term" value="C:plasma membrane"/>
    <property type="evidence" value="ECO:0007669"/>
    <property type="project" value="UniProtKB-SubCell"/>
</dbReference>
<keyword evidence="3 11" id="KW-0645">Protease</keyword>
<evidence type="ECO:0000256" key="3">
    <source>
        <dbReference type="ARBA" id="ARBA00022670"/>
    </source>
</evidence>
<dbReference type="RefSeq" id="WP_117003034.1">
    <property type="nucleotide sequence ID" value="NZ_BMJS01000020.1"/>
</dbReference>
<proteinExistence type="inferred from homology"/>
<dbReference type="OrthoDB" id="15218at2"/>
<evidence type="ECO:0000256" key="1">
    <source>
        <dbReference type="ARBA" id="ARBA00004651"/>
    </source>
</evidence>
<evidence type="ECO:0000256" key="5">
    <source>
        <dbReference type="ARBA" id="ARBA00022723"/>
    </source>
</evidence>
<evidence type="ECO:0000256" key="11">
    <source>
        <dbReference type="RuleBase" id="RU003983"/>
    </source>
</evidence>
<dbReference type="GO" id="GO:0006508">
    <property type="term" value="P:proteolysis"/>
    <property type="evidence" value="ECO:0007669"/>
    <property type="project" value="UniProtKB-KW"/>
</dbReference>
<evidence type="ECO:0000256" key="10">
    <source>
        <dbReference type="ARBA" id="ARBA00023136"/>
    </source>
</evidence>
<dbReference type="PANTHER" id="PTHR43221:SF1">
    <property type="entry name" value="PROTEASE HTPX"/>
    <property type="match status" value="1"/>
</dbReference>